<reference evidence="1 2" key="1">
    <citation type="submission" date="2022-10" db="EMBL/GenBank/DDBJ databases">
        <title>The complete genomes of actinobacterial strains from the NBC collection.</title>
        <authorList>
            <person name="Joergensen T.S."/>
            <person name="Alvarez Arevalo M."/>
            <person name="Sterndorff E.B."/>
            <person name="Faurdal D."/>
            <person name="Vuksanovic O."/>
            <person name="Mourched A.-S."/>
            <person name="Charusanti P."/>
            <person name="Shaw S."/>
            <person name="Blin K."/>
            <person name="Weber T."/>
        </authorList>
    </citation>
    <scope>NUCLEOTIDE SEQUENCE [LARGE SCALE GENOMIC DNA]</scope>
    <source>
        <strain evidence="1 2">NBC 01774</strain>
    </source>
</reference>
<keyword evidence="2" id="KW-1185">Reference proteome</keyword>
<dbReference type="RefSeq" id="WP_326618682.1">
    <property type="nucleotide sequence ID" value="NZ_CP109106.1"/>
</dbReference>
<accession>A0ABZ1FV80</accession>
<evidence type="ECO:0000313" key="2">
    <source>
        <dbReference type="Proteomes" id="UP001344251"/>
    </source>
</evidence>
<sequence>MNADDRTPPGPPPRQSLMTLRVYTASRDGVVTQERAPVHVVAGEPLDVYGLSQSWPPCACPRHRGH</sequence>
<proteinExistence type="predicted"/>
<organism evidence="1 2">
    <name type="scientific">Streptomyces decoyicus</name>
    <dbReference type="NCBI Taxonomy" id="249567"/>
    <lineage>
        <taxon>Bacteria</taxon>
        <taxon>Bacillati</taxon>
        <taxon>Actinomycetota</taxon>
        <taxon>Actinomycetes</taxon>
        <taxon>Kitasatosporales</taxon>
        <taxon>Streptomycetaceae</taxon>
        <taxon>Streptomyces</taxon>
    </lineage>
</organism>
<gene>
    <name evidence="1" type="ORF">OG863_15220</name>
</gene>
<evidence type="ECO:0000313" key="1">
    <source>
        <dbReference type="EMBL" id="WSB74315.1"/>
    </source>
</evidence>
<dbReference type="EMBL" id="CP109106">
    <property type="protein sequence ID" value="WSB74315.1"/>
    <property type="molecule type" value="Genomic_DNA"/>
</dbReference>
<protein>
    <submittedName>
        <fullName evidence="1">Uncharacterized protein</fullName>
    </submittedName>
</protein>
<name>A0ABZ1FV80_9ACTN</name>
<dbReference type="Proteomes" id="UP001344251">
    <property type="component" value="Chromosome"/>
</dbReference>